<evidence type="ECO:0000313" key="1">
    <source>
        <dbReference type="EMBL" id="CCD24246.1"/>
    </source>
</evidence>
<dbReference type="KEGG" id="ndi:NDAI_0C05870"/>
<dbReference type="OMA" id="CANTIHI"/>
<dbReference type="EMBL" id="HE580269">
    <property type="protein sequence ID" value="CCD24246.1"/>
    <property type="molecule type" value="Genomic_DNA"/>
</dbReference>
<dbReference type="GeneID" id="11496418"/>
<keyword evidence="2" id="KW-1185">Reference proteome</keyword>
<sequence length="425" mass="49057">MPTRDILELSNHFLSEEPKSLIEELQIFNNNEGHDIISDEVEFLEKNILSSFEKSTSHQDGIPVDIDTKSEFSSSSIIDKQEKKNIKESTKRERKLAILNYIFHSMIGKDKLAKIIIHLLSLIDILTIKKLLPWINTSLFPFNVKIPILQLERQRRLIAGLLRNSHNKISSIVPVLSTFRYILRLGHSIPNSIKLMEIIKRVTNKSQNDRKFKQLLQNTFFLRGLIDAYFTIFDELILLFDKFKVLRSLRKLFPRYKLIIGFLRLNHTIAWQLDIIYNLVHSITQLQRIKRNLFILDLESTIRKAIIKDSLQNGVDTVIKNILSQLLLDLDNTGSNGKNSMVKRLMKGKRLIYMELLRLFLDGCANTIHILALTNSKSIRHSVPYNLLSLTSGIVGLLKLFGNVSERMSFSSPESSHQAVEEITK</sequence>
<gene>
    <name evidence="1" type="primary">NDAI0C05870</name>
    <name evidence="1" type="ordered locus">NDAI_0C05870</name>
</gene>
<accession>G0W8Y5</accession>
<organism evidence="1 2">
    <name type="scientific">Naumovozyma dairenensis (strain ATCC 10597 / BCRC 20456 / CBS 421 / NBRC 0211 / NRRL Y-12639)</name>
    <name type="common">Saccharomyces dairenensis</name>
    <dbReference type="NCBI Taxonomy" id="1071378"/>
    <lineage>
        <taxon>Eukaryota</taxon>
        <taxon>Fungi</taxon>
        <taxon>Dikarya</taxon>
        <taxon>Ascomycota</taxon>
        <taxon>Saccharomycotina</taxon>
        <taxon>Saccharomycetes</taxon>
        <taxon>Saccharomycetales</taxon>
        <taxon>Saccharomycetaceae</taxon>
        <taxon>Naumovozyma</taxon>
    </lineage>
</organism>
<evidence type="ECO:0000313" key="2">
    <source>
        <dbReference type="Proteomes" id="UP000000689"/>
    </source>
</evidence>
<reference evidence="1 2" key="1">
    <citation type="journal article" date="2011" name="Proc. Natl. Acad. Sci. U.S.A.">
        <title>Evolutionary erosion of yeast sex chromosomes by mating-type switching accidents.</title>
        <authorList>
            <person name="Gordon J.L."/>
            <person name="Armisen D."/>
            <person name="Proux-Wera E."/>
            <person name="Oheigeartaigh S.S."/>
            <person name="Byrne K.P."/>
            <person name="Wolfe K.H."/>
        </authorList>
    </citation>
    <scope>NUCLEOTIDE SEQUENCE [LARGE SCALE GENOMIC DNA]</scope>
    <source>
        <strain evidence="2">ATCC 10597 / BCRC 20456 / CBS 421 / NBRC 0211 / NRRL Y-12639</strain>
    </source>
</reference>
<proteinExistence type="predicted"/>
<dbReference type="RefSeq" id="XP_003669489.1">
    <property type="nucleotide sequence ID" value="XM_003669441.1"/>
</dbReference>
<protein>
    <submittedName>
        <fullName evidence="1">Uncharacterized protein</fullName>
    </submittedName>
</protein>
<dbReference type="HOGENOM" id="CLU_645714_0_0_1"/>
<dbReference type="Proteomes" id="UP000000689">
    <property type="component" value="Chromosome 3"/>
</dbReference>
<dbReference type="OrthoDB" id="411017at2759"/>
<dbReference type="AlphaFoldDB" id="G0W8Y5"/>
<name>G0W8Y5_NAUDC</name>